<keyword evidence="2" id="KW-1185">Reference proteome</keyword>
<accession>A0A1V4I3J9</accession>
<evidence type="ECO:0000313" key="2">
    <source>
        <dbReference type="Proteomes" id="UP000189940"/>
    </source>
</evidence>
<comment type="caution">
    <text evidence="1">The sequence shown here is derived from an EMBL/GenBank/DDBJ whole genome shotgun (WGS) entry which is preliminary data.</text>
</comment>
<gene>
    <name evidence="1" type="ORF">B2M20_02500</name>
</gene>
<protein>
    <submittedName>
        <fullName evidence="1">Uncharacterized protein</fullName>
    </submittedName>
</protein>
<proteinExistence type="predicted"/>
<dbReference type="AlphaFoldDB" id="A0A1V4I3J9"/>
<evidence type="ECO:0000313" key="1">
    <source>
        <dbReference type="EMBL" id="OPH84382.1"/>
    </source>
</evidence>
<dbReference type="OrthoDB" id="7098896at2"/>
<organism evidence="1 2">
    <name type="scientific">Nitrobacter vulgaris</name>
    <dbReference type="NCBI Taxonomy" id="29421"/>
    <lineage>
        <taxon>Bacteria</taxon>
        <taxon>Pseudomonadati</taxon>
        <taxon>Pseudomonadota</taxon>
        <taxon>Alphaproteobacteria</taxon>
        <taxon>Hyphomicrobiales</taxon>
        <taxon>Nitrobacteraceae</taxon>
        <taxon>Nitrobacter</taxon>
    </lineage>
</organism>
<dbReference type="Proteomes" id="UP000189940">
    <property type="component" value="Unassembled WGS sequence"/>
</dbReference>
<reference evidence="1 2" key="1">
    <citation type="submission" date="2017-02" db="EMBL/GenBank/DDBJ databases">
        <title>Genome sequence of the nitrite-oxidizing bacterium Nitrobacter vulgaris strain Ab1.</title>
        <authorList>
            <person name="Mellbye B.L."/>
            <person name="Davis E.W."/>
            <person name="Spieck E."/>
            <person name="Chang J.H."/>
            <person name="Bottomley P.J."/>
            <person name="Sayavedra-Soto L.A."/>
        </authorList>
    </citation>
    <scope>NUCLEOTIDE SEQUENCE [LARGE SCALE GENOMIC DNA]</scope>
    <source>
        <strain evidence="1 2">Ab1</strain>
    </source>
</reference>
<name>A0A1V4I3J9_NITVU</name>
<sequence length="72" mass="8134">MTTYQHTLTIGDGEYLALSDALKLMIEHCEAQMKAGEGAPYNAYRQYCNAMLDRLRAAPAQITSTNNFFNER</sequence>
<dbReference type="EMBL" id="MWPQ01000005">
    <property type="protein sequence ID" value="OPH84382.1"/>
    <property type="molecule type" value="Genomic_DNA"/>
</dbReference>
<dbReference type="RefSeq" id="WP_079445520.1">
    <property type="nucleotide sequence ID" value="NZ_MWPQ01000005.1"/>
</dbReference>